<protein>
    <recommendedName>
        <fullName evidence="3">KOW domain-containing protein</fullName>
    </recommendedName>
</protein>
<sequence length="93" mass="10093">MQPNHLIQPMAGVVNRPDMEDFPIGSIVKTPSGRIGTVVKHRGAQSRFDLFQRIIIEFDDPMGDSVALQPYLLTIIQKPSVAATTAATTATTT</sequence>
<evidence type="ECO:0008006" key="3">
    <source>
        <dbReference type="Google" id="ProtNLM"/>
    </source>
</evidence>
<organism evidence="1 2">
    <name type="scientific">Polynucleobacter antarcticus</name>
    <dbReference type="NCBI Taxonomy" id="1743162"/>
    <lineage>
        <taxon>Bacteria</taxon>
        <taxon>Pseudomonadati</taxon>
        <taxon>Pseudomonadota</taxon>
        <taxon>Betaproteobacteria</taxon>
        <taxon>Burkholderiales</taxon>
        <taxon>Burkholderiaceae</taxon>
        <taxon>Polynucleobacter</taxon>
    </lineage>
</organism>
<dbReference type="KEGG" id="pani:DCO16_06110"/>
<reference evidence="1 2" key="1">
    <citation type="submission" date="2018-04" db="EMBL/GenBank/DDBJ databases">
        <title>Polynucleobacter sp. LimPoW16 genome.</title>
        <authorList>
            <person name="Hahn M.W."/>
        </authorList>
    </citation>
    <scope>NUCLEOTIDE SEQUENCE [LARGE SCALE GENOMIC DNA]</scope>
    <source>
        <strain evidence="1 2">LimPoW16</strain>
    </source>
</reference>
<keyword evidence="2" id="KW-1185">Reference proteome</keyword>
<gene>
    <name evidence="1" type="ORF">DCO16_06110</name>
</gene>
<proteinExistence type="predicted"/>
<dbReference type="Proteomes" id="UP000500806">
    <property type="component" value="Chromosome"/>
</dbReference>
<accession>A0A6M9PXS3</accession>
<dbReference type="EMBL" id="CP028941">
    <property type="protein sequence ID" value="QKM62666.1"/>
    <property type="molecule type" value="Genomic_DNA"/>
</dbReference>
<name>A0A6M9PXS3_9BURK</name>
<evidence type="ECO:0000313" key="1">
    <source>
        <dbReference type="EMBL" id="QKM62666.1"/>
    </source>
</evidence>
<dbReference type="AlphaFoldDB" id="A0A6M9PXS3"/>
<evidence type="ECO:0000313" key="2">
    <source>
        <dbReference type="Proteomes" id="UP000500806"/>
    </source>
</evidence>
<dbReference type="RefSeq" id="WP_173942827.1">
    <property type="nucleotide sequence ID" value="NZ_CBCSCD010000001.1"/>
</dbReference>